<keyword evidence="9" id="KW-0472">Membrane</keyword>
<dbReference type="Gene3D" id="1.20.5.1930">
    <property type="match status" value="1"/>
</dbReference>
<accession>C0ZDW3</accession>
<feature type="transmembrane region" description="Helical" evidence="9">
    <location>
        <begin position="47"/>
        <end position="63"/>
    </location>
</feature>
<reference evidence="11 12" key="1">
    <citation type="submission" date="2005-03" db="EMBL/GenBank/DDBJ databases">
        <title>Brevibacillus brevis strain 47, complete genome.</title>
        <authorList>
            <person name="Hosoyama A."/>
            <person name="Yamada R."/>
            <person name="Hongo Y."/>
            <person name="Terui Y."/>
            <person name="Ankai A."/>
            <person name="Masuyama W."/>
            <person name="Sekiguchi M."/>
            <person name="Takeda T."/>
            <person name="Asano K."/>
            <person name="Ohji S."/>
            <person name="Ichikawa N."/>
            <person name="Narita S."/>
            <person name="Aoki N."/>
            <person name="Miura H."/>
            <person name="Matsushita S."/>
            <person name="Sekigawa T."/>
            <person name="Yamagata H."/>
            <person name="Yoshikawa H."/>
            <person name="Udaka S."/>
            <person name="Tanikawa S."/>
            <person name="Fujita N."/>
        </authorList>
    </citation>
    <scope>NUCLEOTIDE SEQUENCE [LARGE SCALE GENOMIC DNA]</scope>
    <source>
        <strain evidence="12">47 / JCM 6285 / NBRC 100599</strain>
    </source>
</reference>
<dbReference type="PANTHER" id="PTHR24421">
    <property type="entry name" value="NITRATE/NITRITE SENSOR PROTEIN NARX-RELATED"/>
    <property type="match status" value="1"/>
</dbReference>
<dbReference type="Pfam" id="PF07730">
    <property type="entry name" value="HisKA_3"/>
    <property type="match status" value="1"/>
</dbReference>
<dbReference type="Pfam" id="PF02518">
    <property type="entry name" value="HATPase_c"/>
    <property type="match status" value="1"/>
</dbReference>
<keyword evidence="4 11" id="KW-0808">Transferase</keyword>
<sequence length="313" mass="36531">MTPHSFFYKHVNRPVTIFQCAGSLVISLRTRHIREGIFRLTYKQMKWLILTIPTLTIGTWEYVRHEFLLPYISMELGNWLAPIIVLVVSLLFLTQLFAMIEHNHEELNRSKAVQAILEEREQIARELHDGIAQSLFFLNAQVSRIERMKQVDELLIDKFKKSVHHTNDYVRQAIANLRYAPDVNRIPWLQGVESLIDELRRETNMQFETEWEIPESLLSTKDKVELLAIVREALLNIHKHANATCVRVHALANKNGWICQIIDDGKGFDLEKEMGGSSYGLKMMRDRANNMSWNLNYERKDGETMVTILKEAM</sequence>
<dbReference type="GO" id="GO:0005524">
    <property type="term" value="F:ATP binding"/>
    <property type="evidence" value="ECO:0007669"/>
    <property type="project" value="UniProtKB-KW"/>
</dbReference>
<evidence type="ECO:0000256" key="8">
    <source>
        <dbReference type="ARBA" id="ARBA00023012"/>
    </source>
</evidence>
<dbReference type="GO" id="GO:0046983">
    <property type="term" value="F:protein dimerization activity"/>
    <property type="evidence" value="ECO:0007669"/>
    <property type="project" value="InterPro"/>
</dbReference>
<protein>
    <recommendedName>
        <fullName evidence="2">histidine kinase</fullName>
        <ecNumber evidence="2">2.7.13.3</ecNumber>
    </recommendedName>
</protein>
<dbReference type="GO" id="GO:0000155">
    <property type="term" value="F:phosphorelay sensor kinase activity"/>
    <property type="evidence" value="ECO:0007669"/>
    <property type="project" value="InterPro"/>
</dbReference>
<comment type="catalytic activity">
    <reaction evidence="1">
        <text>ATP + protein L-histidine = ADP + protein N-phospho-L-histidine.</text>
        <dbReference type="EC" id="2.7.13.3"/>
    </reaction>
</comment>
<dbReference type="EMBL" id="AP008955">
    <property type="protein sequence ID" value="BAH43972.1"/>
    <property type="molecule type" value="Genomic_DNA"/>
</dbReference>
<evidence type="ECO:0000256" key="1">
    <source>
        <dbReference type="ARBA" id="ARBA00000085"/>
    </source>
</evidence>
<feature type="transmembrane region" description="Helical" evidence="9">
    <location>
        <begin position="79"/>
        <end position="100"/>
    </location>
</feature>
<dbReference type="InterPro" id="IPR011712">
    <property type="entry name" value="Sig_transdc_His_kin_sub3_dim/P"/>
</dbReference>
<dbReference type="SUPFAM" id="SSF55874">
    <property type="entry name" value="ATPase domain of HSP90 chaperone/DNA topoisomerase II/histidine kinase"/>
    <property type="match status" value="1"/>
</dbReference>
<feature type="domain" description="Histidine kinase/HSP90-like ATPase" evidence="10">
    <location>
        <begin position="221"/>
        <end position="312"/>
    </location>
</feature>
<evidence type="ECO:0000256" key="7">
    <source>
        <dbReference type="ARBA" id="ARBA00022840"/>
    </source>
</evidence>
<dbReference type="HOGENOM" id="CLU_000445_20_6_9"/>
<organism evidence="11 12">
    <name type="scientific">Brevibacillus brevis (strain 47 / JCM 6285 / NBRC 100599)</name>
    <dbReference type="NCBI Taxonomy" id="358681"/>
    <lineage>
        <taxon>Bacteria</taxon>
        <taxon>Bacillati</taxon>
        <taxon>Bacillota</taxon>
        <taxon>Bacilli</taxon>
        <taxon>Bacillales</taxon>
        <taxon>Paenibacillaceae</taxon>
        <taxon>Brevibacillus</taxon>
    </lineage>
</organism>
<dbReference type="InterPro" id="IPR003594">
    <property type="entry name" value="HATPase_dom"/>
</dbReference>
<keyword evidence="7" id="KW-0067">ATP-binding</keyword>
<dbReference type="PANTHER" id="PTHR24421:SF10">
    <property type="entry name" value="NITRATE_NITRITE SENSOR PROTEIN NARQ"/>
    <property type="match status" value="1"/>
</dbReference>
<evidence type="ECO:0000313" key="12">
    <source>
        <dbReference type="Proteomes" id="UP000001877"/>
    </source>
</evidence>
<evidence type="ECO:0000256" key="3">
    <source>
        <dbReference type="ARBA" id="ARBA00022553"/>
    </source>
</evidence>
<evidence type="ECO:0000256" key="5">
    <source>
        <dbReference type="ARBA" id="ARBA00022741"/>
    </source>
</evidence>
<evidence type="ECO:0000256" key="2">
    <source>
        <dbReference type="ARBA" id="ARBA00012438"/>
    </source>
</evidence>
<dbReference type="EC" id="2.7.13.3" evidence="2"/>
<evidence type="ECO:0000256" key="6">
    <source>
        <dbReference type="ARBA" id="ARBA00022777"/>
    </source>
</evidence>
<evidence type="ECO:0000259" key="10">
    <source>
        <dbReference type="SMART" id="SM00387"/>
    </source>
</evidence>
<proteinExistence type="predicted"/>
<gene>
    <name evidence="11" type="ordered locus">BBR47_29950</name>
</gene>
<dbReference type="eggNOG" id="COG3850">
    <property type="taxonomic scope" value="Bacteria"/>
</dbReference>
<dbReference type="KEGG" id="bbe:BBR47_29950"/>
<keyword evidence="5" id="KW-0547">Nucleotide-binding</keyword>
<dbReference type="InterPro" id="IPR050482">
    <property type="entry name" value="Sensor_HK_TwoCompSys"/>
</dbReference>
<dbReference type="AlphaFoldDB" id="C0ZDW3"/>
<evidence type="ECO:0000313" key="11">
    <source>
        <dbReference type="EMBL" id="BAH43972.1"/>
    </source>
</evidence>
<keyword evidence="3" id="KW-0597">Phosphoprotein</keyword>
<keyword evidence="8" id="KW-0902">Two-component regulatory system</keyword>
<dbReference type="GO" id="GO:0016020">
    <property type="term" value="C:membrane"/>
    <property type="evidence" value="ECO:0007669"/>
    <property type="project" value="InterPro"/>
</dbReference>
<keyword evidence="9" id="KW-0812">Transmembrane</keyword>
<dbReference type="Proteomes" id="UP000001877">
    <property type="component" value="Chromosome"/>
</dbReference>
<keyword evidence="6 11" id="KW-0418">Kinase</keyword>
<evidence type="ECO:0000256" key="4">
    <source>
        <dbReference type="ARBA" id="ARBA00022679"/>
    </source>
</evidence>
<dbReference type="STRING" id="358681.BBR47_29950"/>
<keyword evidence="9" id="KW-1133">Transmembrane helix</keyword>
<dbReference type="SMART" id="SM00387">
    <property type="entry name" value="HATPase_c"/>
    <property type="match status" value="1"/>
</dbReference>
<dbReference type="CDD" id="cd16917">
    <property type="entry name" value="HATPase_UhpB-NarQ-NarX-like"/>
    <property type="match status" value="1"/>
</dbReference>
<evidence type="ECO:0000256" key="9">
    <source>
        <dbReference type="SAM" id="Phobius"/>
    </source>
</evidence>
<dbReference type="InterPro" id="IPR036890">
    <property type="entry name" value="HATPase_C_sf"/>
</dbReference>
<dbReference type="Gene3D" id="3.30.565.10">
    <property type="entry name" value="Histidine kinase-like ATPase, C-terminal domain"/>
    <property type="match status" value="1"/>
</dbReference>
<name>C0ZDW3_BREBN</name>
<keyword evidence="12" id="KW-1185">Reference proteome</keyword>